<evidence type="ECO:0000313" key="2">
    <source>
        <dbReference type="EMBL" id="MDV6226713.1"/>
    </source>
</evidence>
<keyword evidence="1" id="KW-1133">Transmembrane helix</keyword>
<dbReference type="Pfam" id="PF19600">
    <property type="entry name" value="DUF6105"/>
    <property type="match status" value="1"/>
</dbReference>
<gene>
    <name evidence="2" type="ORF">R2G56_10495</name>
</gene>
<dbReference type="RefSeq" id="WP_206547618.1">
    <property type="nucleotide sequence ID" value="NZ_CP177239.1"/>
</dbReference>
<keyword evidence="1" id="KW-0472">Membrane</keyword>
<evidence type="ECO:0000256" key="1">
    <source>
        <dbReference type="SAM" id="Phobius"/>
    </source>
</evidence>
<sequence>MRLLLILWALPMGLFWGWYGLSYNDLNFGFTFLSREMNDLLFRIYGNILGIDPQVIPGMVARACVVDSFILAGIVAFRRRRAIKAWYQDKRAAYRAGEAAPEARSLSSAP</sequence>
<comment type="caution">
    <text evidence="2">The sequence shown here is derived from an EMBL/GenBank/DDBJ whole genome shotgun (WGS) entry which is preliminary data.</text>
</comment>
<accession>A0ABU4AKD4</accession>
<keyword evidence="1" id="KW-0812">Transmembrane</keyword>
<dbReference type="Proteomes" id="UP001185659">
    <property type="component" value="Unassembled WGS sequence"/>
</dbReference>
<dbReference type="InterPro" id="IPR046087">
    <property type="entry name" value="DUF6105"/>
</dbReference>
<name>A0ABU4AKD4_9HYPH</name>
<evidence type="ECO:0000313" key="3">
    <source>
        <dbReference type="Proteomes" id="UP001185659"/>
    </source>
</evidence>
<protein>
    <submittedName>
        <fullName evidence="2">DUF6105 family protein</fullName>
    </submittedName>
</protein>
<organism evidence="2 3">
    <name type="scientific">Nitratireductor aquimarinus</name>
    <dbReference type="NCBI Taxonomy" id="889300"/>
    <lineage>
        <taxon>Bacteria</taxon>
        <taxon>Pseudomonadati</taxon>
        <taxon>Pseudomonadota</taxon>
        <taxon>Alphaproteobacteria</taxon>
        <taxon>Hyphomicrobiales</taxon>
        <taxon>Phyllobacteriaceae</taxon>
        <taxon>Nitratireductor</taxon>
    </lineage>
</organism>
<dbReference type="EMBL" id="JAWLIP010000004">
    <property type="protein sequence ID" value="MDV6226713.1"/>
    <property type="molecule type" value="Genomic_DNA"/>
</dbReference>
<feature type="transmembrane region" description="Helical" evidence="1">
    <location>
        <begin position="59"/>
        <end position="77"/>
    </location>
</feature>
<keyword evidence="3" id="KW-1185">Reference proteome</keyword>
<reference evidence="2 3" key="1">
    <citation type="submission" date="2023-10" db="EMBL/GenBank/DDBJ databases">
        <authorList>
            <person name="Venkata Ramana C."/>
            <person name="Sasikala C."/>
            <person name="Dhurka M."/>
        </authorList>
    </citation>
    <scope>NUCLEOTIDE SEQUENCE [LARGE SCALE GENOMIC DNA]</scope>
    <source>
        <strain evidence="2 3">KCTC 32151</strain>
    </source>
</reference>
<proteinExistence type="predicted"/>